<gene>
    <name evidence="2" type="ORF">Scep_023409</name>
</gene>
<accession>A0AAP0EV40</accession>
<proteinExistence type="predicted"/>
<keyword evidence="3" id="KW-1185">Reference proteome</keyword>
<protein>
    <submittedName>
        <fullName evidence="2">Uncharacterized protein</fullName>
    </submittedName>
</protein>
<keyword evidence="1" id="KW-0472">Membrane</keyword>
<feature type="transmembrane region" description="Helical" evidence="1">
    <location>
        <begin position="66"/>
        <end position="87"/>
    </location>
</feature>
<feature type="transmembrane region" description="Helical" evidence="1">
    <location>
        <begin position="12"/>
        <end position="32"/>
    </location>
</feature>
<keyword evidence="1" id="KW-0812">Transmembrane</keyword>
<evidence type="ECO:0000313" key="2">
    <source>
        <dbReference type="EMBL" id="KAK9099979.1"/>
    </source>
</evidence>
<dbReference type="EMBL" id="JBBNAG010000010">
    <property type="protein sequence ID" value="KAK9099979.1"/>
    <property type="molecule type" value="Genomic_DNA"/>
</dbReference>
<name>A0AAP0EV40_9MAGN</name>
<dbReference type="Proteomes" id="UP001419268">
    <property type="component" value="Unassembled WGS sequence"/>
</dbReference>
<evidence type="ECO:0000256" key="1">
    <source>
        <dbReference type="SAM" id="Phobius"/>
    </source>
</evidence>
<evidence type="ECO:0000313" key="3">
    <source>
        <dbReference type="Proteomes" id="UP001419268"/>
    </source>
</evidence>
<comment type="caution">
    <text evidence="2">The sequence shown here is derived from an EMBL/GenBank/DDBJ whole genome shotgun (WGS) entry which is preliminary data.</text>
</comment>
<keyword evidence="1" id="KW-1133">Transmembrane helix</keyword>
<dbReference type="AlphaFoldDB" id="A0AAP0EV40"/>
<reference evidence="2 3" key="1">
    <citation type="submission" date="2024-01" db="EMBL/GenBank/DDBJ databases">
        <title>Genome assemblies of Stephania.</title>
        <authorList>
            <person name="Yang L."/>
        </authorList>
    </citation>
    <scope>NUCLEOTIDE SEQUENCE [LARGE SCALE GENOMIC DNA]</scope>
    <source>
        <strain evidence="2">JXDWG</strain>
        <tissue evidence="2">Leaf</tissue>
    </source>
</reference>
<feature type="transmembrane region" description="Helical" evidence="1">
    <location>
        <begin position="99"/>
        <end position="124"/>
    </location>
</feature>
<organism evidence="2 3">
    <name type="scientific">Stephania cephalantha</name>
    <dbReference type="NCBI Taxonomy" id="152367"/>
    <lineage>
        <taxon>Eukaryota</taxon>
        <taxon>Viridiplantae</taxon>
        <taxon>Streptophyta</taxon>
        <taxon>Embryophyta</taxon>
        <taxon>Tracheophyta</taxon>
        <taxon>Spermatophyta</taxon>
        <taxon>Magnoliopsida</taxon>
        <taxon>Ranunculales</taxon>
        <taxon>Menispermaceae</taxon>
        <taxon>Menispermoideae</taxon>
        <taxon>Cissampelideae</taxon>
        <taxon>Stephania</taxon>
    </lineage>
</organism>
<sequence length="141" mass="15940">MVFCFVSSPRVLTKFAGLLDFVIAIYHVYYMANSALGYVMHILEEGNELKTLEKAEHMISGGNTRVYLMLLLLQLGTPISLLLVVRIRNPFQAGILLQYAMECVLVVLISISQLCIFTFFTVFYHESNKSQEKEVQTAPIA</sequence>